<accession>A0ABX9LWM5</accession>
<organism evidence="1 2">
    <name type="scientific">Lactobacillus bombicola</name>
    <dbReference type="NCBI Taxonomy" id="1505723"/>
    <lineage>
        <taxon>Bacteria</taxon>
        <taxon>Bacillati</taxon>
        <taxon>Bacillota</taxon>
        <taxon>Bacilli</taxon>
        <taxon>Lactobacillales</taxon>
        <taxon>Lactobacillaceae</taxon>
        <taxon>Lactobacillus</taxon>
    </lineage>
</organism>
<keyword evidence="2" id="KW-1185">Reference proteome</keyword>
<comment type="caution">
    <text evidence="1">The sequence shown here is derived from an EMBL/GenBank/DDBJ whole genome shotgun (WGS) entry which is preliminary data.</text>
</comment>
<evidence type="ECO:0000313" key="2">
    <source>
        <dbReference type="Proteomes" id="UP000283380"/>
    </source>
</evidence>
<reference evidence="1 2" key="1">
    <citation type="submission" date="2018-07" db="EMBL/GenBank/DDBJ databases">
        <title>Genome sequences of six Lactobacillus spp. isolated from bumble bee guts.</title>
        <authorList>
            <person name="Motta E.V.S."/>
            <person name="Moran N.A."/>
        </authorList>
    </citation>
    <scope>NUCLEOTIDE SEQUENCE [LARGE SCALE GENOMIC DNA]</scope>
    <source>
        <strain evidence="1 2">BI-4G</strain>
    </source>
</reference>
<evidence type="ECO:0000313" key="1">
    <source>
        <dbReference type="EMBL" id="RHW53552.1"/>
    </source>
</evidence>
<gene>
    <name evidence="1" type="ORF">DS834_01035</name>
</gene>
<name>A0ABX9LWM5_9LACO</name>
<dbReference type="RefSeq" id="WP_118896701.1">
    <property type="nucleotide sequence ID" value="NZ_QOCT01000009.1"/>
</dbReference>
<protein>
    <submittedName>
        <fullName evidence="1">Uncharacterized protein</fullName>
    </submittedName>
</protein>
<sequence length="119" mass="13729">MEIYYYSDPTSSDVKLHHLEMQVIEKIEGELPWRWHTEKPDESMVDPIWDNNANGWVENDPTSKTQIIANLQDKVETQDKQLEQMNKNQETSLTSISKNQAEMLKMMAPLLANGGKPNV</sequence>
<dbReference type="Proteomes" id="UP000283380">
    <property type="component" value="Unassembled WGS sequence"/>
</dbReference>
<dbReference type="EMBL" id="QOCU01000001">
    <property type="protein sequence ID" value="RHW53552.1"/>
    <property type="molecule type" value="Genomic_DNA"/>
</dbReference>
<proteinExistence type="predicted"/>